<feature type="region of interest" description="Disordered" evidence="1">
    <location>
        <begin position="64"/>
        <end position="132"/>
    </location>
</feature>
<evidence type="ECO:0000256" key="1">
    <source>
        <dbReference type="SAM" id="MobiDB-lite"/>
    </source>
</evidence>
<name>A0AAF0R8B3_SOLVR</name>
<evidence type="ECO:0000313" key="3">
    <source>
        <dbReference type="EMBL" id="WMV33349.1"/>
    </source>
</evidence>
<dbReference type="Proteomes" id="UP001234989">
    <property type="component" value="Chromosome 6"/>
</dbReference>
<dbReference type="EMBL" id="CP133617">
    <property type="protein sequence ID" value="WMV33349.1"/>
    <property type="molecule type" value="Genomic_DNA"/>
</dbReference>
<keyword evidence="4" id="KW-1185">Reference proteome</keyword>
<feature type="compositionally biased region" description="Polar residues" evidence="1">
    <location>
        <begin position="72"/>
        <end position="91"/>
    </location>
</feature>
<protein>
    <recommendedName>
        <fullName evidence="2">Retrotransposon gag domain-containing protein</fullName>
    </recommendedName>
</protein>
<reference evidence="3" key="1">
    <citation type="submission" date="2023-08" db="EMBL/GenBank/DDBJ databases">
        <title>A de novo genome assembly of Solanum verrucosum Schlechtendal, a Mexican diploid species geographically isolated from the other diploid A-genome species in potato relatives.</title>
        <authorList>
            <person name="Hosaka K."/>
        </authorList>
    </citation>
    <scope>NUCLEOTIDE SEQUENCE</scope>
    <source>
        <tissue evidence="3">Young leaves</tissue>
    </source>
</reference>
<accession>A0AAF0R8B3</accession>
<dbReference type="AlphaFoldDB" id="A0AAF0R8B3"/>
<sequence>MCENAAHMTWECFTRAFLDKFFPRELRMAKAQEFMNLRQRSMSIQEYGLMFSQLSRYDLHMVDNPTAKMSGGNPSLFQQRSSTLVPSSGSAPSPRAQFTAPAALANRPTQQGASSGTGGGQRQNRLYALQAR</sequence>
<dbReference type="InterPro" id="IPR005162">
    <property type="entry name" value="Retrotrans_gag_dom"/>
</dbReference>
<dbReference type="Pfam" id="PF03732">
    <property type="entry name" value="Retrotrans_gag"/>
    <property type="match status" value="1"/>
</dbReference>
<feature type="domain" description="Retrotransposon gag" evidence="2">
    <location>
        <begin position="7"/>
        <end position="60"/>
    </location>
</feature>
<gene>
    <name evidence="3" type="ORF">MTR67_026734</name>
</gene>
<organism evidence="3 4">
    <name type="scientific">Solanum verrucosum</name>
    <dbReference type="NCBI Taxonomy" id="315347"/>
    <lineage>
        <taxon>Eukaryota</taxon>
        <taxon>Viridiplantae</taxon>
        <taxon>Streptophyta</taxon>
        <taxon>Embryophyta</taxon>
        <taxon>Tracheophyta</taxon>
        <taxon>Spermatophyta</taxon>
        <taxon>Magnoliopsida</taxon>
        <taxon>eudicotyledons</taxon>
        <taxon>Gunneridae</taxon>
        <taxon>Pentapetalae</taxon>
        <taxon>asterids</taxon>
        <taxon>lamiids</taxon>
        <taxon>Solanales</taxon>
        <taxon>Solanaceae</taxon>
        <taxon>Solanoideae</taxon>
        <taxon>Solaneae</taxon>
        <taxon>Solanum</taxon>
    </lineage>
</organism>
<proteinExistence type="predicted"/>
<evidence type="ECO:0000259" key="2">
    <source>
        <dbReference type="Pfam" id="PF03732"/>
    </source>
</evidence>
<evidence type="ECO:0000313" key="4">
    <source>
        <dbReference type="Proteomes" id="UP001234989"/>
    </source>
</evidence>